<dbReference type="OrthoDB" id="9813918at2"/>
<dbReference type="GO" id="GO:0005737">
    <property type="term" value="C:cytoplasm"/>
    <property type="evidence" value="ECO:0007669"/>
    <property type="project" value="TreeGrafter"/>
</dbReference>
<dbReference type="InterPro" id="IPR050126">
    <property type="entry name" value="Ap4A_hydrolase"/>
</dbReference>
<dbReference type="RefSeq" id="WP_097011675.1">
    <property type="nucleotide sequence ID" value="NZ_LT907975.1"/>
</dbReference>
<gene>
    <name evidence="3" type="ORF">DPRO_1756</name>
</gene>
<dbReference type="PANTHER" id="PTHR42850">
    <property type="entry name" value="METALLOPHOSPHOESTERASE"/>
    <property type="match status" value="1"/>
</dbReference>
<evidence type="ECO:0000313" key="4">
    <source>
        <dbReference type="Proteomes" id="UP000219215"/>
    </source>
</evidence>
<evidence type="ECO:0000313" key="3">
    <source>
        <dbReference type="EMBL" id="SOB58656.1"/>
    </source>
</evidence>
<name>A0A2C8F7P1_9BACT</name>
<reference evidence="4" key="1">
    <citation type="submission" date="2017-09" db="EMBL/GenBank/DDBJ databases">
        <authorList>
            <person name="Regsiter A."/>
            <person name="William W."/>
        </authorList>
    </citation>
    <scope>NUCLEOTIDE SEQUENCE [LARGE SCALE GENOMIC DNA]</scope>
    <source>
        <strain evidence="4">500-1</strain>
    </source>
</reference>
<dbReference type="EMBL" id="LT907975">
    <property type="protein sequence ID" value="SOB58656.1"/>
    <property type="molecule type" value="Genomic_DNA"/>
</dbReference>
<dbReference type="Proteomes" id="UP000219215">
    <property type="component" value="Chromosome DPRO"/>
</dbReference>
<dbReference type="SUPFAM" id="SSF56300">
    <property type="entry name" value="Metallo-dependent phosphatases"/>
    <property type="match status" value="1"/>
</dbReference>
<dbReference type="Gene3D" id="3.60.21.10">
    <property type="match status" value="1"/>
</dbReference>
<dbReference type="AlphaFoldDB" id="A0A2C8F7P1"/>
<dbReference type="PANTHER" id="PTHR42850:SF2">
    <property type="entry name" value="BLL5683 PROTEIN"/>
    <property type="match status" value="1"/>
</dbReference>
<dbReference type="GO" id="GO:0016791">
    <property type="term" value="F:phosphatase activity"/>
    <property type="evidence" value="ECO:0007669"/>
    <property type="project" value="TreeGrafter"/>
</dbReference>
<dbReference type="CDD" id="cd00838">
    <property type="entry name" value="MPP_superfamily"/>
    <property type="match status" value="1"/>
</dbReference>
<comment type="similarity">
    <text evidence="1">Belongs to the metallophosphoesterase superfamily. YfcE family.</text>
</comment>
<feature type="domain" description="Calcineurin-like phosphoesterase" evidence="2">
    <location>
        <begin position="10"/>
        <end position="185"/>
    </location>
</feature>
<evidence type="ECO:0000259" key="2">
    <source>
        <dbReference type="Pfam" id="PF12850"/>
    </source>
</evidence>
<sequence>MMKRIDAPTAILTDIHGNTLALEAVLKDASDRGIQQCLNLGDIFYGPLDPKGTWDILRSHPMPTILGNQDRILLEAGPDASSHILAVRDAIGEEGLHWLGSLPTTLALGNAFLCHGTPHDDTAYLLEDVSSGSPQRRPCTDIDQDLQDVPTECSLILTGHSHFPGQARCSDRTIVNPGSVGLPAYADDTPPHAMAAGSPHARYCIVSPAEREWHIEWIDVAYDWEAAAAQARQNGREDWAEWLKTGTAQS</sequence>
<dbReference type="InterPro" id="IPR024654">
    <property type="entry name" value="Calcineurin-like_PHP_lpxH"/>
</dbReference>
<evidence type="ECO:0000256" key="1">
    <source>
        <dbReference type="ARBA" id="ARBA00008950"/>
    </source>
</evidence>
<organism evidence="3 4">
    <name type="scientific">Pseudodesulfovibrio profundus</name>
    <dbReference type="NCBI Taxonomy" id="57320"/>
    <lineage>
        <taxon>Bacteria</taxon>
        <taxon>Pseudomonadati</taxon>
        <taxon>Thermodesulfobacteriota</taxon>
        <taxon>Desulfovibrionia</taxon>
        <taxon>Desulfovibrionales</taxon>
        <taxon>Desulfovibrionaceae</taxon>
    </lineage>
</organism>
<proteinExistence type="inferred from homology"/>
<accession>A0A2C8F7P1</accession>
<dbReference type="KEGG" id="pprf:DPRO_1756"/>
<dbReference type="InterPro" id="IPR029052">
    <property type="entry name" value="Metallo-depent_PP-like"/>
</dbReference>
<protein>
    <submittedName>
        <fullName evidence="3">Metallophosphoesterase</fullName>
    </submittedName>
</protein>
<dbReference type="InterPro" id="IPR011152">
    <property type="entry name" value="Pesterase_MJ0912"/>
</dbReference>
<keyword evidence="4" id="KW-1185">Reference proteome</keyword>
<dbReference type="PIRSF" id="PIRSF000883">
    <property type="entry name" value="Pesterase_MJ0912"/>
    <property type="match status" value="1"/>
</dbReference>
<dbReference type="Pfam" id="PF12850">
    <property type="entry name" value="Metallophos_2"/>
    <property type="match status" value="1"/>
</dbReference>